<evidence type="ECO:0000259" key="17">
    <source>
        <dbReference type="Pfam" id="PF00571"/>
    </source>
</evidence>
<dbReference type="Proteomes" id="UP000223913">
    <property type="component" value="Unassembled WGS sequence"/>
</dbReference>
<dbReference type="GO" id="GO:0008237">
    <property type="term" value="F:metallopeptidase activity"/>
    <property type="evidence" value="ECO:0007669"/>
    <property type="project" value="UniProtKB-UniRule"/>
</dbReference>
<dbReference type="InterPro" id="IPR008915">
    <property type="entry name" value="Peptidase_M50"/>
</dbReference>
<keyword evidence="8 14" id="KW-0378">Hydrolase</keyword>
<name>A0A2D0MZZ6_FLAN2</name>
<dbReference type="InterPro" id="IPR046342">
    <property type="entry name" value="CBS_dom_sf"/>
</dbReference>
<evidence type="ECO:0000256" key="6">
    <source>
        <dbReference type="ARBA" id="ARBA00022723"/>
    </source>
</evidence>
<feature type="binding site" evidence="16">
    <location>
        <position position="164"/>
    </location>
    <ligand>
        <name>Zn(2+)</name>
        <dbReference type="ChEBI" id="CHEBI:29105"/>
        <note>catalytic</note>
    </ligand>
</feature>
<keyword evidence="6 14" id="KW-0479">Metal-binding</keyword>
<comment type="similarity">
    <text evidence="2 14">Belongs to the peptidase M50B family.</text>
</comment>
<dbReference type="GO" id="GO:0005886">
    <property type="term" value="C:plasma membrane"/>
    <property type="evidence" value="ECO:0007669"/>
    <property type="project" value="UniProtKB-SubCell"/>
</dbReference>
<dbReference type="Gene3D" id="3.10.580.10">
    <property type="entry name" value="CBS-domain"/>
    <property type="match status" value="1"/>
</dbReference>
<organism evidence="19 20">
    <name type="scientific">Flavilitoribacter nigricans (strain ATCC 23147 / DSM 23189 / NBRC 102662 / NCIMB 1420 / SS-2)</name>
    <name type="common">Lewinella nigricans</name>
    <dbReference type="NCBI Taxonomy" id="1122177"/>
    <lineage>
        <taxon>Bacteria</taxon>
        <taxon>Pseudomonadati</taxon>
        <taxon>Bacteroidota</taxon>
        <taxon>Saprospiria</taxon>
        <taxon>Saprospirales</taxon>
        <taxon>Lewinellaceae</taxon>
        <taxon>Flavilitoribacter</taxon>
    </lineage>
</organism>
<dbReference type="InterPro" id="IPR000644">
    <property type="entry name" value="CBS_dom"/>
</dbReference>
<keyword evidence="10 14" id="KW-1133">Transmembrane helix</keyword>
<feature type="domain" description="Peptidase M50" evidence="18">
    <location>
        <begin position="48"/>
        <end position="120"/>
    </location>
</feature>
<dbReference type="Pfam" id="PF00571">
    <property type="entry name" value="CBS"/>
    <property type="match status" value="1"/>
</dbReference>
<accession>A0A2D0MZZ6</accession>
<evidence type="ECO:0000256" key="4">
    <source>
        <dbReference type="ARBA" id="ARBA00022670"/>
    </source>
</evidence>
<evidence type="ECO:0000256" key="1">
    <source>
        <dbReference type="ARBA" id="ARBA00004651"/>
    </source>
</evidence>
<keyword evidence="4 14" id="KW-0645">Protease</keyword>
<reference evidence="19 20" key="1">
    <citation type="submission" date="2017-10" db="EMBL/GenBank/DDBJ databases">
        <title>The draft genome sequence of Lewinella nigricans NBRC 102662.</title>
        <authorList>
            <person name="Wang K."/>
        </authorList>
    </citation>
    <scope>NUCLEOTIDE SEQUENCE [LARGE SCALE GENOMIC DNA]</scope>
    <source>
        <strain evidence="19 20">NBRC 102662</strain>
    </source>
</reference>
<dbReference type="GO" id="GO:0046872">
    <property type="term" value="F:metal ion binding"/>
    <property type="evidence" value="ECO:0007669"/>
    <property type="project" value="UniProtKB-UniRule"/>
</dbReference>
<comment type="cofactor">
    <cofactor evidence="14 16">
        <name>Zn(2+)</name>
        <dbReference type="ChEBI" id="CHEBI:29105"/>
    </cofactor>
    <text evidence="14 16">Binds 1 zinc ion per subunit.</text>
</comment>
<evidence type="ECO:0000259" key="18">
    <source>
        <dbReference type="Pfam" id="PF02163"/>
    </source>
</evidence>
<keyword evidence="12" id="KW-0129">CBS domain</keyword>
<dbReference type="RefSeq" id="WP_099154752.1">
    <property type="nucleotide sequence ID" value="NZ_PDUD01000048.1"/>
</dbReference>
<evidence type="ECO:0000256" key="2">
    <source>
        <dbReference type="ARBA" id="ARBA00007931"/>
    </source>
</evidence>
<keyword evidence="9 14" id="KW-0862">Zinc</keyword>
<feature type="binding site" evidence="16">
    <location>
        <position position="59"/>
    </location>
    <ligand>
        <name>Zn(2+)</name>
        <dbReference type="ChEBI" id="CHEBI:29105"/>
        <note>catalytic</note>
    </ligand>
</feature>
<evidence type="ECO:0000256" key="15">
    <source>
        <dbReference type="PIRSR" id="PIRSR006404-1"/>
    </source>
</evidence>
<evidence type="ECO:0000256" key="14">
    <source>
        <dbReference type="PIRNR" id="PIRNR006404"/>
    </source>
</evidence>
<evidence type="ECO:0000256" key="11">
    <source>
        <dbReference type="ARBA" id="ARBA00023049"/>
    </source>
</evidence>
<evidence type="ECO:0000256" key="9">
    <source>
        <dbReference type="ARBA" id="ARBA00022833"/>
    </source>
</evidence>
<protein>
    <recommendedName>
        <fullName evidence="14">Zinc metalloprotease</fullName>
    </recommendedName>
</protein>
<keyword evidence="3 14" id="KW-1003">Cell membrane</keyword>
<dbReference type="PANTHER" id="PTHR39188">
    <property type="entry name" value="MEMBRANE-ASSOCIATED ZINC METALLOPROTEASE M50B"/>
    <property type="match status" value="1"/>
</dbReference>
<feature type="transmembrane region" description="Helical" evidence="14">
    <location>
        <begin position="42"/>
        <end position="61"/>
    </location>
</feature>
<comment type="caution">
    <text evidence="19">The sequence shown here is derived from an EMBL/GenBank/DDBJ whole genome shotgun (WGS) entry which is preliminary data.</text>
</comment>
<evidence type="ECO:0000256" key="8">
    <source>
        <dbReference type="ARBA" id="ARBA00022801"/>
    </source>
</evidence>
<feature type="transmembrane region" description="Helical" evidence="14">
    <location>
        <begin position="192"/>
        <end position="219"/>
    </location>
</feature>
<dbReference type="Pfam" id="PF02163">
    <property type="entry name" value="Peptidase_M50"/>
    <property type="match status" value="2"/>
</dbReference>
<feature type="domain" description="CBS" evidence="17">
    <location>
        <begin position="300"/>
        <end position="352"/>
    </location>
</feature>
<dbReference type="InterPro" id="IPR016483">
    <property type="entry name" value="UCP006404_Pept_M50_CBS"/>
</dbReference>
<feature type="transmembrane region" description="Helical" evidence="14">
    <location>
        <begin position="99"/>
        <end position="120"/>
    </location>
</feature>
<dbReference type="PIRSF" id="PIRSF006404">
    <property type="entry name" value="UCP006404_Pept_M50_CBS"/>
    <property type="match status" value="1"/>
</dbReference>
<dbReference type="CDD" id="cd02205">
    <property type="entry name" value="CBS_pair_SF"/>
    <property type="match status" value="1"/>
</dbReference>
<keyword evidence="20" id="KW-1185">Reference proteome</keyword>
<sequence length="361" mass="39613">MKWSLSLGRISGIEVFVHWTFLILIAWILFSHLSMGHGWEQSLVGVVFILVLFACVLLHELGHALTGKRYGITTKNIMLLPIGGVANMEKMPEKPIQELWVALAGPAVNLVIAIVLFFVLRQAGDMPSLLDVDGHMSSSSFLYNLFLVNILLAVFNLIPAFPMDGGRVLRALLAMKFDRAKATEIAARTGQFLAIGFVFLGLISNVWLVFIGLFVFLGAGAESNYEATRSVLSKYKVSDALMKKYTLLSADDPIERAVEHLLNGQEKEFLIALNNGLMGFVTRDEIIRGLSELGKSAPLGNIARQDFPALSPEMGLDKAHEMMAKLGISFSPVFMEGELAGVLDTENISEVIMVNKAVTRS</sequence>
<keyword evidence="5 14" id="KW-0812">Transmembrane</keyword>
<dbReference type="AlphaFoldDB" id="A0A2D0MZZ6"/>
<dbReference type="CDD" id="cd06164">
    <property type="entry name" value="S2P-M50_SpoIVFB_CBS"/>
    <property type="match status" value="1"/>
</dbReference>
<dbReference type="SUPFAM" id="SSF54631">
    <property type="entry name" value="CBS-domain pair"/>
    <property type="match status" value="1"/>
</dbReference>
<evidence type="ECO:0000313" key="19">
    <source>
        <dbReference type="EMBL" id="PHN01862.1"/>
    </source>
</evidence>
<proteinExistence type="inferred from homology"/>
<evidence type="ECO:0000256" key="13">
    <source>
        <dbReference type="ARBA" id="ARBA00023136"/>
    </source>
</evidence>
<feature type="binding site" evidence="16">
    <location>
        <position position="63"/>
    </location>
    <ligand>
        <name>Zn(2+)</name>
        <dbReference type="ChEBI" id="CHEBI:29105"/>
        <note>catalytic</note>
    </ligand>
</feature>
<dbReference type="PANTHER" id="PTHR39188:SF3">
    <property type="entry name" value="STAGE IV SPORULATION PROTEIN FB"/>
    <property type="match status" value="1"/>
</dbReference>
<keyword evidence="11 14" id="KW-0482">Metalloprotease</keyword>
<evidence type="ECO:0000256" key="3">
    <source>
        <dbReference type="ARBA" id="ARBA00022475"/>
    </source>
</evidence>
<keyword evidence="13 14" id="KW-0472">Membrane</keyword>
<comment type="subcellular location">
    <subcellularLocation>
        <location evidence="1 14">Cell membrane</location>
        <topology evidence="1 14">Multi-pass membrane protein</topology>
    </subcellularLocation>
</comment>
<feature type="transmembrane region" description="Helical" evidence="14">
    <location>
        <begin position="140"/>
        <end position="161"/>
    </location>
</feature>
<evidence type="ECO:0000256" key="7">
    <source>
        <dbReference type="ARBA" id="ARBA00022737"/>
    </source>
</evidence>
<evidence type="ECO:0000256" key="16">
    <source>
        <dbReference type="PIRSR" id="PIRSR006404-2"/>
    </source>
</evidence>
<evidence type="ECO:0000256" key="5">
    <source>
        <dbReference type="ARBA" id="ARBA00022692"/>
    </source>
</evidence>
<dbReference type="EMBL" id="PDUD01000048">
    <property type="protein sequence ID" value="PHN01862.1"/>
    <property type="molecule type" value="Genomic_DNA"/>
</dbReference>
<keyword evidence="7" id="KW-0677">Repeat</keyword>
<gene>
    <name evidence="19" type="ORF">CRP01_35080</name>
</gene>
<evidence type="ECO:0000313" key="20">
    <source>
        <dbReference type="Proteomes" id="UP000223913"/>
    </source>
</evidence>
<dbReference type="OrthoDB" id="9800627at2"/>
<evidence type="ECO:0000256" key="12">
    <source>
        <dbReference type="ARBA" id="ARBA00023122"/>
    </source>
</evidence>
<feature type="transmembrane region" description="Helical" evidence="14">
    <location>
        <begin position="12"/>
        <end position="30"/>
    </location>
</feature>
<feature type="active site" evidence="15">
    <location>
        <position position="60"/>
    </location>
</feature>
<evidence type="ECO:0000256" key="10">
    <source>
        <dbReference type="ARBA" id="ARBA00022989"/>
    </source>
</evidence>
<feature type="domain" description="Peptidase M50" evidence="18">
    <location>
        <begin position="137"/>
        <end position="195"/>
    </location>
</feature>
<dbReference type="GO" id="GO:0006508">
    <property type="term" value="P:proteolysis"/>
    <property type="evidence" value="ECO:0007669"/>
    <property type="project" value="UniProtKB-KW"/>
</dbReference>